<dbReference type="STRING" id="285351.SAMN04488035_1788"/>
<keyword evidence="3" id="KW-1185">Reference proteome</keyword>
<keyword evidence="1" id="KW-0472">Membrane</keyword>
<evidence type="ECO:0000313" key="3">
    <source>
        <dbReference type="Proteomes" id="UP000198520"/>
    </source>
</evidence>
<sequence>MSNPAVGQSSSKLDWGMITRLAITAVLLLGCGWWLWVVSQNLSVRAEVGEDGAIVLDQFQRAKDVLLAVLPLLTLALGYWFGTQGTAKAEEKAEEATAEAKGTRDRIEAIVAASSETDLLSRARNQNPRAFGEAG</sequence>
<feature type="transmembrane region" description="Helical" evidence="1">
    <location>
        <begin position="18"/>
        <end position="36"/>
    </location>
</feature>
<dbReference type="EMBL" id="FONZ01000003">
    <property type="protein sequence ID" value="SFF17197.1"/>
    <property type="molecule type" value="Genomic_DNA"/>
</dbReference>
<keyword evidence="1" id="KW-0812">Transmembrane</keyword>
<dbReference type="RefSeq" id="WP_143073161.1">
    <property type="nucleotide sequence ID" value="NZ_FONZ01000003.1"/>
</dbReference>
<evidence type="ECO:0000313" key="2">
    <source>
        <dbReference type="EMBL" id="SFF17197.1"/>
    </source>
</evidence>
<name>A0A1I2GK46_9MICO</name>
<accession>A0A1I2GK46</accession>
<protein>
    <submittedName>
        <fullName evidence="2">Uncharacterized protein</fullName>
    </submittedName>
</protein>
<gene>
    <name evidence="2" type="ORF">SAMN04488035_1788</name>
</gene>
<dbReference type="Proteomes" id="UP000198520">
    <property type="component" value="Unassembled WGS sequence"/>
</dbReference>
<dbReference type="AlphaFoldDB" id="A0A1I2GK46"/>
<proteinExistence type="predicted"/>
<evidence type="ECO:0000256" key="1">
    <source>
        <dbReference type="SAM" id="Phobius"/>
    </source>
</evidence>
<organism evidence="2 3">
    <name type="scientific">Flavimobilis marinus</name>
    <dbReference type="NCBI Taxonomy" id="285351"/>
    <lineage>
        <taxon>Bacteria</taxon>
        <taxon>Bacillati</taxon>
        <taxon>Actinomycetota</taxon>
        <taxon>Actinomycetes</taxon>
        <taxon>Micrococcales</taxon>
        <taxon>Jonesiaceae</taxon>
        <taxon>Flavimobilis</taxon>
    </lineage>
</organism>
<reference evidence="3" key="1">
    <citation type="submission" date="2016-10" db="EMBL/GenBank/DDBJ databases">
        <authorList>
            <person name="Varghese N."/>
            <person name="Submissions S."/>
        </authorList>
    </citation>
    <scope>NUCLEOTIDE SEQUENCE [LARGE SCALE GENOMIC DNA]</scope>
    <source>
        <strain evidence="3">DSM 19083</strain>
    </source>
</reference>
<feature type="transmembrane region" description="Helical" evidence="1">
    <location>
        <begin position="65"/>
        <end position="82"/>
    </location>
</feature>
<keyword evidence="1" id="KW-1133">Transmembrane helix</keyword>